<dbReference type="SUPFAM" id="SSF54909">
    <property type="entry name" value="Dimeric alpha+beta barrel"/>
    <property type="match status" value="1"/>
</dbReference>
<dbReference type="Pfam" id="PF03992">
    <property type="entry name" value="ABM"/>
    <property type="match status" value="1"/>
</dbReference>
<dbReference type="InterPro" id="IPR007138">
    <property type="entry name" value="ABM_dom"/>
</dbReference>
<reference evidence="2 3" key="1">
    <citation type="submission" date="2024-03" db="EMBL/GenBank/DDBJ databases">
        <title>Draft genome sequence of Pseudonocardia nematodicida JCM 31783.</title>
        <authorList>
            <person name="Butdee W."/>
            <person name="Duangmal K."/>
        </authorList>
    </citation>
    <scope>NUCLEOTIDE SEQUENCE [LARGE SCALE GENOMIC DNA]</scope>
    <source>
        <strain evidence="2 3">JCM 31783</strain>
    </source>
</reference>
<dbReference type="PANTHER" id="PTHR33336:SF3">
    <property type="entry name" value="ABM DOMAIN-CONTAINING PROTEIN"/>
    <property type="match status" value="1"/>
</dbReference>
<evidence type="ECO:0000259" key="1">
    <source>
        <dbReference type="PROSITE" id="PS51725"/>
    </source>
</evidence>
<evidence type="ECO:0000313" key="3">
    <source>
        <dbReference type="Proteomes" id="UP001494902"/>
    </source>
</evidence>
<keyword evidence="2" id="KW-0560">Oxidoreductase</keyword>
<gene>
    <name evidence="2" type="ORF">WIS52_28780</name>
</gene>
<accession>A0ABV1KJW0</accession>
<dbReference type="PANTHER" id="PTHR33336">
    <property type="entry name" value="QUINOL MONOOXYGENASE YGIN-RELATED"/>
    <property type="match status" value="1"/>
</dbReference>
<organism evidence="2 3">
    <name type="scientific">Pseudonocardia nematodicida</name>
    <dbReference type="NCBI Taxonomy" id="1206997"/>
    <lineage>
        <taxon>Bacteria</taxon>
        <taxon>Bacillati</taxon>
        <taxon>Actinomycetota</taxon>
        <taxon>Actinomycetes</taxon>
        <taxon>Pseudonocardiales</taxon>
        <taxon>Pseudonocardiaceae</taxon>
        <taxon>Pseudonocardia</taxon>
    </lineage>
</organism>
<dbReference type="Proteomes" id="UP001494902">
    <property type="component" value="Unassembled WGS sequence"/>
</dbReference>
<dbReference type="GO" id="GO:0004497">
    <property type="term" value="F:monooxygenase activity"/>
    <property type="evidence" value="ECO:0007669"/>
    <property type="project" value="UniProtKB-KW"/>
</dbReference>
<dbReference type="RefSeq" id="WP_349301555.1">
    <property type="nucleotide sequence ID" value="NZ_JBEDNQ010000015.1"/>
</dbReference>
<keyword evidence="3" id="KW-1185">Reference proteome</keyword>
<proteinExistence type="predicted"/>
<dbReference type="EMBL" id="JBEDNQ010000015">
    <property type="protein sequence ID" value="MEQ3554481.1"/>
    <property type="molecule type" value="Genomic_DNA"/>
</dbReference>
<sequence>MTEHPVVLPEPDADETGPYAHLGFCRAKPGHESDVEELILGLVAPLRAEPGAIEFHVHRDRADRRTFVIYEMFRSRDELVAHLAQSHTQEFVRRIGPHVEGPLRQQFLRMCSTLPAASVPVEA</sequence>
<dbReference type="InterPro" id="IPR050744">
    <property type="entry name" value="AI-2_Isomerase_LsrG"/>
</dbReference>
<keyword evidence="2" id="KW-0503">Monooxygenase</keyword>
<dbReference type="Gene3D" id="3.30.70.100">
    <property type="match status" value="1"/>
</dbReference>
<feature type="domain" description="ABM" evidence="1">
    <location>
        <begin position="19"/>
        <end position="107"/>
    </location>
</feature>
<evidence type="ECO:0000313" key="2">
    <source>
        <dbReference type="EMBL" id="MEQ3554481.1"/>
    </source>
</evidence>
<comment type="caution">
    <text evidence="2">The sequence shown here is derived from an EMBL/GenBank/DDBJ whole genome shotgun (WGS) entry which is preliminary data.</text>
</comment>
<name>A0ABV1KJW0_9PSEU</name>
<dbReference type="InterPro" id="IPR011008">
    <property type="entry name" value="Dimeric_a/b-barrel"/>
</dbReference>
<dbReference type="EC" id="1.-.-.-" evidence="2"/>
<dbReference type="PROSITE" id="PS51725">
    <property type="entry name" value="ABM"/>
    <property type="match status" value="1"/>
</dbReference>
<protein>
    <submittedName>
        <fullName evidence="2">Quinol monooxygenase</fullName>
        <ecNumber evidence="2">1.-.-.-</ecNumber>
    </submittedName>
</protein>